<sequence length="99" mass="12074">MDKEQEIIKIDLTQKVYQLLLKNREKEKYEITCFHLFELLNIIPNKDNPTFIVGENFRKLNKVITEIEEDEDLKKIYKNLKINKIIDKDEEKLQFMWSI</sequence>
<evidence type="ECO:0000313" key="2">
    <source>
        <dbReference type="Proteomes" id="UP000003233"/>
    </source>
</evidence>
<reference evidence="1 2" key="1">
    <citation type="submission" date="2012-07" db="EMBL/GenBank/DDBJ databases">
        <title>The Genome Sequence of Fusobacterium ulcerans 12_1B.</title>
        <authorList>
            <consortium name="The Broad Institute Genome Sequencing Platform"/>
            <person name="Earl A."/>
            <person name="Ward D."/>
            <person name="Feldgarden M."/>
            <person name="Gevers D."/>
            <person name="Strauss J."/>
            <person name="Ambrose C.E."/>
            <person name="Allen-Vercoe E."/>
            <person name="Walker B."/>
            <person name="Young S.K."/>
            <person name="Zeng Q."/>
            <person name="Gargeya S."/>
            <person name="Fitzgerald M."/>
            <person name="Haas B."/>
            <person name="Abouelleil A."/>
            <person name="Alvarado L."/>
            <person name="Arachchi H.M."/>
            <person name="Berlin A.M."/>
            <person name="Chapman S.B."/>
            <person name="Goldberg J."/>
            <person name="Griggs A."/>
            <person name="Gujja S."/>
            <person name="Hansen M."/>
            <person name="Howarth C."/>
            <person name="Imamovic A."/>
            <person name="Larimer J."/>
            <person name="McCowen C."/>
            <person name="Montmayeur A."/>
            <person name="Murphy C."/>
            <person name="Neiman D."/>
            <person name="Pearson M."/>
            <person name="Priest M."/>
            <person name="Roberts A."/>
            <person name="Saif S."/>
            <person name="Shea T."/>
            <person name="Sisk P."/>
            <person name="Sykes S."/>
            <person name="Wortman J."/>
            <person name="Nusbaum C."/>
            <person name="Birren B."/>
        </authorList>
    </citation>
    <scope>NUCLEOTIDE SEQUENCE [LARGE SCALE GENOMIC DNA]</scope>
    <source>
        <strain evidence="1 2">12_1B</strain>
    </source>
</reference>
<accession>H1PYN4</accession>
<keyword evidence="2" id="KW-1185">Reference proteome</keyword>
<evidence type="ECO:0008006" key="3">
    <source>
        <dbReference type="Google" id="ProtNLM"/>
    </source>
</evidence>
<dbReference type="RefSeq" id="WP_008699490.1">
    <property type="nucleotide sequence ID" value="NZ_KE161012.1"/>
</dbReference>
<dbReference type="EMBL" id="AGWJ02000035">
    <property type="protein sequence ID" value="EHO77223.1"/>
    <property type="molecule type" value="Genomic_DNA"/>
</dbReference>
<dbReference type="BioCyc" id="FSP457404-HMP:GTSQ-3582-MONOMER"/>
<evidence type="ECO:0000313" key="1">
    <source>
        <dbReference type="EMBL" id="EHO77223.1"/>
    </source>
</evidence>
<dbReference type="PATRIC" id="fig|457404.5.peg.3498"/>
<protein>
    <recommendedName>
        <fullName evidence="3">Initiator Rep protein domain-containing protein</fullName>
    </recommendedName>
</protein>
<dbReference type="Proteomes" id="UP000003233">
    <property type="component" value="Unassembled WGS sequence"/>
</dbReference>
<name>H1PYN4_9FUSO</name>
<comment type="caution">
    <text evidence="1">The sequence shown here is derived from an EMBL/GenBank/DDBJ whole genome shotgun (WGS) entry which is preliminary data.</text>
</comment>
<dbReference type="HOGENOM" id="CLU_2316236_0_0_0"/>
<dbReference type="AlphaFoldDB" id="H1PYN4"/>
<organism evidence="1 2">
    <name type="scientific">Fusobacterium ulcerans 12-1B</name>
    <dbReference type="NCBI Taxonomy" id="457404"/>
    <lineage>
        <taxon>Bacteria</taxon>
        <taxon>Fusobacteriati</taxon>
        <taxon>Fusobacteriota</taxon>
        <taxon>Fusobacteriia</taxon>
        <taxon>Fusobacteriales</taxon>
        <taxon>Fusobacteriaceae</taxon>
        <taxon>Fusobacterium</taxon>
    </lineage>
</organism>
<proteinExistence type="predicted"/>
<gene>
    <name evidence="1" type="ORF">HMPREF0402_03527</name>
</gene>